<gene>
    <name evidence="7" type="primary">tfb</name>
    <name evidence="10" type="ORF">B9J98_06345</name>
</gene>
<feature type="binding site" evidence="7">
    <location>
        <position position="91"/>
    </location>
    <ligand>
        <name>Zn(2+)</name>
        <dbReference type="ChEBI" id="CHEBI:29105"/>
    </ligand>
</feature>
<dbReference type="AlphaFoldDB" id="A0A2R7Y1Q7"/>
<comment type="caution">
    <text evidence="10">The sequence shown here is derived from an EMBL/GenBank/DDBJ whole genome shotgun (WGS) entry which is preliminary data.</text>
</comment>
<dbReference type="InterPro" id="IPR013137">
    <property type="entry name" value="Znf_TFIIB"/>
</dbReference>
<dbReference type="InterPro" id="IPR036915">
    <property type="entry name" value="Cyclin-like_sf"/>
</dbReference>
<dbReference type="InterPro" id="IPR013150">
    <property type="entry name" value="TFIIB_cyclin"/>
</dbReference>
<dbReference type="GO" id="GO:0017025">
    <property type="term" value="F:TBP-class protein binding"/>
    <property type="evidence" value="ECO:0007669"/>
    <property type="project" value="InterPro"/>
</dbReference>
<dbReference type="InterPro" id="IPR013763">
    <property type="entry name" value="Cyclin-like_dom"/>
</dbReference>
<dbReference type="SMART" id="SM00385">
    <property type="entry name" value="CYCLIN"/>
    <property type="match status" value="2"/>
</dbReference>
<feature type="repeat" description="2" evidence="7">
    <location>
        <begin position="275"/>
        <end position="356"/>
    </location>
</feature>
<dbReference type="GO" id="GO:0097550">
    <property type="term" value="C:transcription preinitiation complex"/>
    <property type="evidence" value="ECO:0007669"/>
    <property type="project" value="TreeGrafter"/>
</dbReference>
<dbReference type="FunFam" id="1.10.472.10:FF:000023">
    <property type="entry name" value="Transcription initiation factor IIB"/>
    <property type="match status" value="1"/>
</dbReference>
<dbReference type="HAMAP" id="MF_00383">
    <property type="entry name" value="TF2B_arch"/>
    <property type="match status" value="1"/>
</dbReference>
<keyword evidence="7" id="KW-0862">Zinc</keyword>
<proteinExistence type="inferred from homology"/>
<protein>
    <recommendedName>
        <fullName evidence="2 7">Transcription initiation factor IIB</fullName>
        <shortName evidence="7">TFIIB</shortName>
    </recommendedName>
</protein>
<dbReference type="GO" id="GO:0003700">
    <property type="term" value="F:DNA-binding transcription factor activity"/>
    <property type="evidence" value="ECO:0007669"/>
    <property type="project" value="UniProtKB-UniRule"/>
</dbReference>
<evidence type="ECO:0000256" key="6">
    <source>
        <dbReference type="ARBA" id="ARBA00053882"/>
    </source>
</evidence>
<dbReference type="GO" id="GO:0070897">
    <property type="term" value="P:transcription preinitiation complex assembly"/>
    <property type="evidence" value="ECO:0007669"/>
    <property type="project" value="InterPro"/>
</dbReference>
<feature type="binding site" evidence="7">
    <location>
        <position position="69"/>
    </location>
    <ligand>
        <name>Zn(2+)</name>
        <dbReference type="ChEBI" id="CHEBI:29105"/>
    </ligand>
</feature>
<dbReference type="Gene3D" id="1.10.472.170">
    <property type="match status" value="1"/>
</dbReference>
<dbReference type="Gene3D" id="1.10.472.10">
    <property type="entry name" value="Cyclin-like"/>
    <property type="match status" value="1"/>
</dbReference>
<dbReference type="PANTHER" id="PTHR11618:SF13">
    <property type="entry name" value="TRANSCRIPTION INITIATION FACTOR IIB"/>
    <property type="match status" value="1"/>
</dbReference>
<keyword evidence="8" id="KW-0863">Zinc-finger</keyword>
<keyword evidence="3 7" id="KW-0677">Repeat</keyword>
<dbReference type="PROSITE" id="PS51134">
    <property type="entry name" value="ZF_TFIIB"/>
    <property type="match status" value="1"/>
</dbReference>
<evidence type="ECO:0000256" key="7">
    <source>
        <dbReference type="HAMAP-Rule" id="MF_00383"/>
    </source>
</evidence>
<evidence type="ECO:0000256" key="2">
    <source>
        <dbReference type="ARBA" id="ARBA00013932"/>
    </source>
</evidence>
<dbReference type="PANTHER" id="PTHR11618">
    <property type="entry name" value="TRANSCRIPTION INITIATION FACTOR IIB-RELATED"/>
    <property type="match status" value="1"/>
</dbReference>
<dbReference type="Proteomes" id="UP000244066">
    <property type="component" value="Unassembled WGS sequence"/>
</dbReference>
<dbReference type="EMBL" id="NDWU01000017">
    <property type="protein sequence ID" value="PUA31464.1"/>
    <property type="molecule type" value="Genomic_DNA"/>
</dbReference>
<reference evidence="10 11" key="1">
    <citation type="submission" date="2017-04" db="EMBL/GenBank/DDBJ databases">
        <title>Draft Aigarchaeota genome from a New Zealand hot spring.</title>
        <authorList>
            <person name="Reysenbach A.-L."/>
            <person name="Donaho J.A."/>
            <person name="Gerhart J."/>
            <person name="Kelley J.F."/>
            <person name="Kouba K."/>
            <person name="Podar M."/>
            <person name="Stott M."/>
        </authorList>
    </citation>
    <scope>NUCLEOTIDE SEQUENCE [LARGE SCALE GENOMIC DNA]</scope>
    <source>
        <strain evidence="10">NZ13_MG1</strain>
    </source>
</reference>
<evidence type="ECO:0000256" key="8">
    <source>
        <dbReference type="PROSITE-ProRule" id="PRU00469"/>
    </source>
</evidence>
<dbReference type="SUPFAM" id="SSF57783">
    <property type="entry name" value="Zinc beta-ribbon"/>
    <property type="match status" value="1"/>
</dbReference>
<evidence type="ECO:0000313" key="11">
    <source>
        <dbReference type="Proteomes" id="UP000244066"/>
    </source>
</evidence>
<organism evidence="10 11">
    <name type="scientific">Candidatus Terraquivivens tikiterensis</name>
    <dbReference type="NCBI Taxonomy" id="1980982"/>
    <lineage>
        <taxon>Archaea</taxon>
        <taxon>Nitrososphaerota</taxon>
        <taxon>Candidatus Wolframiiraptoraceae</taxon>
        <taxon>Candidatus Terraquivivens</taxon>
    </lineage>
</organism>
<feature type="repeat" description="1" evidence="7">
    <location>
        <begin position="181"/>
        <end position="264"/>
    </location>
</feature>
<dbReference type="SUPFAM" id="SSF47954">
    <property type="entry name" value="Cyclin-like"/>
    <property type="match status" value="2"/>
</dbReference>
<accession>A0A2R7Y1Q7</accession>
<evidence type="ECO:0000256" key="1">
    <source>
        <dbReference type="ARBA" id="ARBA00010857"/>
    </source>
</evidence>
<comment type="function">
    <text evidence="6 7">Stabilizes TBP binding to an archaeal box-A promoter. Also responsible for recruiting RNA polymerase II to the pre-initiation complex (DNA-TBP-TFIIB).</text>
</comment>
<evidence type="ECO:0000256" key="3">
    <source>
        <dbReference type="ARBA" id="ARBA00022737"/>
    </source>
</evidence>
<dbReference type="GO" id="GO:0008270">
    <property type="term" value="F:zinc ion binding"/>
    <property type="evidence" value="ECO:0007669"/>
    <property type="project" value="UniProtKB-UniRule"/>
</dbReference>
<feature type="domain" description="TFIIB-type" evidence="9">
    <location>
        <begin position="64"/>
        <end position="96"/>
    </location>
</feature>
<comment type="similarity">
    <text evidence="1 7">Belongs to the TFIIB family.</text>
</comment>
<feature type="binding site" evidence="7">
    <location>
        <position position="72"/>
    </location>
    <ligand>
        <name>Zn(2+)</name>
        <dbReference type="ChEBI" id="CHEBI:29105"/>
    </ligand>
</feature>
<keyword evidence="4 7" id="KW-0805">Transcription regulation</keyword>
<feature type="binding site" evidence="7">
    <location>
        <position position="88"/>
    </location>
    <ligand>
        <name>Zn(2+)</name>
        <dbReference type="ChEBI" id="CHEBI:29105"/>
    </ligand>
</feature>
<keyword evidence="7" id="KW-0479">Metal-binding</keyword>
<dbReference type="PRINTS" id="PR00685">
    <property type="entry name" value="TIFACTORIIB"/>
</dbReference>
<keyword evidence="5 7" id="KW-0804">Transcription</keyword>
<name>A0A2R7Y1Q7_9ARCH</name>
<evidence type="ECO:0000313" key="10">
    <source>
        <dbReference type="EMBL" id="PUA31464.1"/>
    </source>
</evidence>
<dbReference type="Pfam" id="PF00382">
    <property type="entry name" value="TFIIB"/>
    <property type="match status" value="2"/>
</dbReference>
<evidence type="ECO:0000256" key="5">
    <source>
        <dbReference type="ARBA" id="ARBA00023163"/>
    </source>
</evidence>
<dbReference type="Pfam" id="PF08271">
    <property type="entry name" value="Zn_Ribbon_TF"/>
    <property type="match status" value="1"/>
</dbReference>
<dbReference type="InterPro" id="IPR000812">
    <property type="entry name" value="TFIIB"/>
</dbReference>
<evidence type="ECO:0000259" key="9">
    <source>
        <dbReference type="PROSITE" id="PS51134"/>
    </source>
</evidence>
<sequence length="367" mass="41385">MVRPEARCQSLRRGAQGCRVRIERFRTYRFVFCGHKAYDEQTVFTEFKILYHGVRLLSRAVHDETVTKCPECGSSNLLFDKLNGEVVCVDCGFVVVHITADLGPEWRGFDQDRDGKRARVGAPITLVMYDMGLSTKIGWRERRGSNISDFQAEALSAIKRSDRMTTMMANGTVRASIRGLSEIAAICLKLGLPTNIMETASLIYRRVVRMSAMRGRSIRNMAVAAVYLACKKCGVPRMLSEVATALNLNKKEITRCYRFLINKLNIASPSSDTRLFVSRFVNNFRLKGDVERLAIELLEHARRCGLIDGRGPIGLAAAATYLAAVLMGYRLTQREVAEVARVTEVTIRNRYKELLTNTKIRIELETE</sequence>
<dbReference type="InterPro" id="IPR023484">
    <property type="entry name" value="TFIIB_arc"/>
</dbReference>
<evidence type="ECO:0000256" key="4">
    <source>
        <dbReference type="ARBA" id="ARBA00023015"/>
    </source>
</evidence>